<gene>
    <name evidence="1" type="ORF">I4F81_010898</name>
</gene>
<comment type="caution">
    <text evidence="1">The sequence shown here is derived from an EMBL/GenBank/DDBJ whole genome shotgun (WGS) entry which is preliminary data.</text>
</comment>
<dbReference type="Proteomes" id="UP000798662">
    <property type="component" value="Chromosome 3"/>
</dbReference>
<accession>A0ACC3CE09</accession>
<dbReference type="EMBL" id="CM020620">
    <property type="protein sequence ID" value="KAK1868409.1"/>
    <property type="molecule type" value="Genomic_DNA"/>
</dbReference>
<proteinExistence type="predicted"/>
<protein>
    <submittedName>
        <fullName evidence="1">Uncharacterized protein</fullName>
    </submittedName>
</protein>
<evidence type="ECO:0000313" key="1">
    <source>
        <dbReference type="EMBL" id="KAK1868409.1"/>
    </source>
</evidence>
<organism evidence="1 2">
    <name type="scientific">Pyropia yezoensis</name>
    <name type="common">Susabi-nori</name>
    <name type="synonym">Porphyra yezoensis</name>
    <dbReference type="NCBI Taxonomy" id="2788"/>
    <lineage>
        <taxon>Eukaryota</taxon>
        <taxon>Rhodophyta</taxon>
        <taxon>Bangiophyceae</taxon>
        <taxon>Bangiales</taxon>
        <taxon>Bangiaceae</taxon>
        <taxon>Pyropia</taxon>
    </lineage>
</organism>
<evidence type="ECO:0000313" key="2">
    <source>
        <dbReference type="Proteomes" id="UP000798662"/>
    </source>
</evidence>
<reference evidence="1" key="1">
    <citation type="submission" date="2019-11" db="EMBL/GenBank/DDBJ databases">
        <title>Nori genome reveals adaptations in red seaweeds to the harsh intertidal environment.</title>
        <authorList>
            <person name="Wang D."/>
            <person name="Mao Y."/>
        </authorList>
    </citation>
    <scope>NUCLEOTIDE SEQUENCE</scope>
    <source>
        <tissue evidence="1">Gametophyte</tissue>
    </source>
</reference>
<sequence length="138" mass="15608">MGVVLDVTFWVTIFLATSGELFITVYTLILFSDLLMDHVNPIELCARVNGLAGFTMGIHAAMTTLLLLRAEWLAVALNVPLLGWHVAAVRRGAHLLDNTRIFGSLSRERRVAEVKLGFFLVSFFFYLYRFIMMLLEVP</sequence>
<keyword evidence="2" id="KW-1185">Reference proteome</keyword>
<name>A0ACC3CE09_PYRYE</name>